<keyword evidence="2" id="KW-0486">Methionine biosynthesis</keyword>
<comment type="similarity">
    <text evidence="2">Belongs to the AB hydrolase superfamily. MetX family.</text>
</comment>
<dbReference type="GO" id="GO:0004414">
    <property type="term" value="F:homoserine O-acetyltransferase activity"/>
    <property type="evidence" value="ECO:0007669"/>
    <property type="project" value="UniProtKB-UniRule"/>
</dbReference>
<dbReference type="UniPathway" id="UPA00051">
    <property type="reaction ID" value="UER00074"/>
</dbReference>
<dbReference type="GO" id="GO:0005737">
    <property type="term" value="C:cytoplasm"/>
    <property type="evidence" value="ECO:0007669"/>
    <property type="project" value="UniProtKB-SubCell"/>
</dbReference>
<feature type="binding site" evidence="2">
    <location>
        <position position="283"/>
    </location>
    <ligand>
        <name>substrate</name>
    </ligand>
</feature>
<feature type="active site" evidence="2">
    <location>
        <position position="370"/>
    </location>
</feature>
<comment type="subcellular location">
    <subcellularLocation>
        <location evidence="2">Cytoplasm</location>
    </subcellularLocation>
</comment>
<dbReference type="PANTHER" id="PTHR32268:SF11">
    <property type="entry name" value="HOMOSERINE O-ACETYLTRANSFERASE"/>
    <property type="match status" value="1"/>
</dbReference>
<dbReference type="GO" id="GO:0009092">
    <property type="term" value="P:homoserine metabolic process"/>
    <property type="evidence" value="ECO:0007669"/>
    <property type="project" value="TreeGrafter"/>
</dbReference>
<keyword evidence="5" id="KW-1185">Reference proteome</keyword>
<dbReference type="EC" id="2.3.1.31" evidence="2"/>
<dbReference type="Pfam" id="PF00561">
    <property type="entry name" value="Abhydrolase_1"/>
    <property type="match status" value="1"/>
</dbReference>
<comment type="catalytic activity">
    <reaction evidence="2">
        <text>L-homoserine + acetyl-CoA = O-acetyl-L-homoserine + CoA</text>
        <dbReference type="Rhea" id="RHEA:13701"/>
        <dbReference type="ChEBI" id="CHEBI:57287"/>
        <dbReference type="ChEBI" id="CHEBI:57288"/>
        <dbReference type="ChEBI" id="CHEBI:57476"/>
        <dbReference type="ChEBI" id="CHEBI:57716"/>
        <dbReference type="EC" id="2.3.1.31"/>
    </reaction>
</comment>
<evidence type="ECO:0000256" key="2">
    <source>
        <dbReference type="HAMAP-Rule" id="MF_00296"/>
    </source>
</evidence>
<evidence type="ECO:0000256" key="1">
    <source>
        <dbReference type="ARBA" id="ARBA00022679"/>
    </source>
</evidence>
<feature type="active site" description="Nucleophile" evidence="2">
    <location>
        <position position="217"/>
    </location>
</feature>
<accession>A0A379MPW1</accession>
<comment type="function">
    <text evidence="2">Transfers an acetyl group from acetyl-CoA to L-homoserine, forming acetyl-L-homoserine.</text>
</comment>
<dbReference type="Proteomes" id="UP000255233">
    <property type="component" value="Unassembled WGS sequence"/>
</dbReference>
<dbReference type="NCBIfam" id="TIGR01392">
    <property type="entry name" value="homoserO_Ac_trn"/>
    <property type="match status" value="1"/>
</dbReference>
<keyword evidence="2" id="KW-0963">Cytoplasm</keyword>
<sequence length="416" mass="45841">MCAAVFSEGGAAGCGDSPGGRCIVGNDIRFVRARVCPRAGSWLFVRIGSRPAPLPRHPACGNFRIFGVRNESQPMYYAEYAGRAPQFFRIDRPFPLESGGELPSVTLAYHTYGTLNETGDNAIWVCHALTANSDVADWWPGTVVEGGLLDPSKYFIVCANKLGSPYGSTSPVTENPATGRPWFLDFPQITVRDMVRAYRELRTALGIARIRMIIGGSTGGCQAMEWAIAEPELFGTVALTVTLPKTTPWIVADSEAQRMALEADPTFFEPRIDGGGRGLAAARAMSMLIYRNSVAFNRTQHDPEEKLEGFRASSYQRYQGEKLRKRFNAHCYYRLLQALDSHDVGRGRGGVAAALKRITARSIVMAVDTDIMFTEPEVREMAVLLGADYHTIHSGYGHDGFLIETPEITRILKKYL</sequence>
<dbReference type="STRING" id="880526.GCA_000427365_00546"/>
<comment type="pathway">
    <text evidence="2">Amino-acid biosynthesis; L-methionine biosynthesis via de novo pathway; O-acetyl-L-homoserine from L-homoserine: step 1/1.</text>
</comment>
<comment type="caution">
    <text evidence="2">Lacks conserved residue(s) required for the propagation of feature annotation.</text>
</comment>
<organism evidence="4 5">
    <name type="scientific">Rikenella microfusus</name>
    <dbReference type="NCBI Taxonomy" id="28139"/>
    <lineage>
        <taxon>Bacteria</taxon>
        <taxon>Pseudomonadati</taxon>
        <taxon>Bacteroidota</taxon>
        <taxon>Bacteroidia</taxon>
        <taxon>Bacteroidales</taxon>
        <taxon>Rikenellaceae</taxon>
        <taxon>Rikenella</taxon>
    </lineage>
</organism>
<dbReference type="AlphaFoldDB" id="A0A379MPW1"/>
<reference evidence="4 5" key="1">
    <citation type="submission" date="2018-06" db="EMBL/GenBank/DDBJ databases">
        <authorList>
            <consortium name="Pathogen Informatics"/>
            <person name="Doyle S."/>
        </authorList>
    </citation>
    <scope>NUCLEOTIDE SEQUENCE [LARGE SCALE GENOMIC DNA]</scope>
    <source>
        <strain evidence="4 5">NCTC11190</strain>
    </source>
</reference>
<dbReference type="InterPro" id="IPR008220">
    <property type="entry name" value="HAT_MetX-like"/>
</dbReference>
<gene>
    <name evidence="4" type="primary">metX</name>
    <name evidence="2" type="synonym">metXA</name>
    <name evidence="4" type="ORF">NCTC11190_00901</name>
</gene>
<dbReference type="GO" id="GO:0009086">
    <property type="term" value="P:methionine biosynthetic process"/>
    <property type="evidence" value="ECO:0007669"/>
    <property type="project" value="UniProtKB-UniRule"/>
</dbReference>
<feature type="domain" description="AB hydrolase-1" evidence="3">
    <location>
        <begin position="123"/>
        <end position="269"/>
    </location>
</feature>
<dbReference type="SUPFAM" id="SSF53474">
    <property type="entry name" value="alpha/beta-Hydrolases"/>
    <property type="match status" value="1"/>
</dbReference>
<protein>
    <recommendedName>
        <fullName evidence="2">Homoserine O-acetyltransferase</fullName>
        <shortName evidence="2">HAT</shortName>
        <ecNumber evidence="2">2.3.1.31</ecNumber>
    </recommendedName>
    <alternativeName>
        <fullName evidence="2">Homoserine transacetylase</fullName>
        <shortName evidence="2">HTA</shortName>
    </alternativeName>
</protein>
<dbReference type="PANTHER" id="PTHR32268">
    <property type="entry name" value="HOMOSERINE O-ACETYLTRANSFERASE"/>
    <property type="match status" value="1"/>
</dbReference>
<keyword evidence="2 4" id="KW-0012">Acyltransferase</keyword>
<dbReference type="Gene3D" id="3.40.50.1820">
    <property type="entry name" value="alpha/beta hydrolase"/>
    <property type="match status" value="1"/>
</dbReference>
<evidence type="ECO:0000313" key="5">
    <source>
        <dbReference type="Proteomes" id="UP000255233"/>
    </source>
</evidence>
<feature type="active site" evidence="2">
    <location>
        <position position="398"/>
    </location>
</feature>
<proteinExistence type="inferred from homology"/>
<keyword evidence="2" id="KW-0028">Amino-acid biosynthesis</keyword>
<dbReference type="InterPro" id="IPR000073">
    <property type="entry name" value="AB_hydrolase_1"/>
</dbReference>
<dbReference type="InterPro" id="IPR029058">
    <property type="entry name" value="AB_hydrolase_fold"/>
</dbReference>
<evidence type="ECO:0000313" key="4">
    <source>
        <dbReference type="EMBL" id="SUE33691.1"/>
    </source>
</evidence>
<keyword evidence="1 2" id="KW-0808">Transferase</keyword>
<comment type="subunit">
    <text evidence="2">Homodimer.</text>
</comment>
<dbReference type="EMBL" id="UGVL01000001">
    <property type="protein sequence ID" value="SUE33691.1"/>
    <property type="molecule type" value="Genomic_DNA"/>
</dbReference>
<feature type="binding site" evidence="2">
    <location>
        <position position="399"/>
    </location>
    <ligand>
        <name>substrate</name>
    </ligand>
</feature>
<name>A0A379MPW1_9BACT</name>
<dbReference type="HAMAP" id="MF_00296">
    <property type="entry name" value="MetX_acyltransf"/>
    <property type="match status" value="1"/>
</dbReference>
<evidence type="ECO:0000259" key="3">
    <source>
        <dbReference type="Pfam" id="PF00561"/>
    </source>
</evidence>